<comment type="caution">
    <text evidence="3">The sequence shown here is derived from an EMBL/GenBank/DDBJ whole genome shotgun (WGS) entry which is preliminary data.</text>
</comment>
<proteinExistence type="predicted"/>
<accession>A0ABS7J929</accession>
<dbReference type="Pfam" id="PF02129">
    <property type="entry name" value="Peptidase_S15"/>
    <property type="match status" value="1"/>
</dbReference>
<feature type="domain" description="Xaa-Pro dipeptidyl-peptidase-like" evidence="2">
    <location>
        <begin position="31"/>
        <end position="286"/>
    </location>
</feature>
<feature type="chain" id="PRO_5046661247" description="Xaa-Pro dipeptidyl-peptidase-like domain-containing protein" evidence="1">
    <location>
        <begin position="21"/>
        <end position="316"/>
    </location>
</feature>
<reference evidence="3 4" key="1">
    <citation type="submission" date="2021-08" db="EMBL/GenBank/DDBJ databases">
        <title>Comparative Genomics Analysis of the Genus Qipengyuania Reveals Extensive Genetic Diversity and Metabolic Versatility, Including the Description of Fifteen Novel Species.</title>
        <authorList>
            <person name="Liu Y."/>
        </authorList>
    </citation>
    <scope>NUCLEOTIDE SEQUENCE [LARGE SCALE GENOMIC DNA]</scope>
    <source>
        <strain evidence="3 4">6D47A</strain>
    </source>
</reference>
<dbReference type="Gene3D" id="1.10.10.800">
    <property type="match status" value="1"/>
</dbReference>
<evidence type="ECO:0000313" key="4">
    <source>
        <dbReference type="Proteomes" id="UP000755104"/>
    </source>
</evidence>
<sequence length="316" mass="34149">MKLLAAAALATSALTGTAQAATKIPVTFESDGETIVGDLYLPDDYEEGDRLSAVVVTGAWMTVRQQMAGRYAAELADRGYAALAFDFRNWGESGGTRRQFEDPQSKIADIEAAAKFLASRPETDEERIGGLGICASAGYMVTASLTSSVIRSVSLVAPWLHDTSILADIYGGDDGMDALVRLGDEAGQAYAMTGQQTFVPAASMTDANAIMYQAPYYTEADRGMIADWRNEADPGFWRGWLTFNAIEAAPLLKQPFLMVHSESAAIPEGAHRFFDLVPAQKTELWLEAVTQFDFYDQQGPVTTAADAVARHFGETL</sequence>
<feature type="signal peptide" evidence="1">
    <location>
        <begin position="1"/>
        <end position="20"/>
    </location>
</feature>
<gene>
    <name evidence="3" type="ORF">K3174_06415</name>
</gene>
<dbReference type="InterPro" id="IPR051411">
    <property type="entry name" value="Polyketide_trans_af380"/>
</dbReference>
<dbReference type="InterPro" id="IPR029058">
    <property type="entry name" value="AB_hydrolase_fold"/>
</dbReference>
<dbReference type="PANTHER" id="PTHR47751:SF1">
    <property type="entry name" value="SUPERFAMILY HYDROLASE, PUTATIVE (AFU_ORTHOLOGUE AFUA_2G16580)-RELATED"/>
    <property type="match status" value="1"/>
</dbReference>
<name>A0ABS7J929_9SPHN</name>
<protein>
    <recommendedName>
        <fullName evidence="2">Xaa-Pro dipeptidyl-peptidase-like domain-containing protein</fullName>
    </recommendedName>
</protein>
<dbReference type="EMBL" id="JAIGNO010000003">
    <property type="protein sequence ID" value="MBX7482158.1"/>
    <property type="molecule type" value="Genomic_DNA"/>
</dbReference>
<dbReference type="Gene3D" id="3.40.50.1820">
    <property type="entry name" value="alpha/beta hydrolase"/>
    <property type="match status" value="1"/>
</dbReference>
<evidence type="ECO:0000256" key="1">
    <source>
        <dbReference type="SAM" id="SignalP"/>
    </source>
</evidence>
<keyword evidence="4" id="KW-1185">Reference proteome</keyword>
<dbReference type="InterPro" id="IPR000383">
    <property type="entry name" value="Xaa-Pro-like_dom"/>
</dbReference>
<evidence type="ECO:0000259" key="2">
    <source>
        <dbReference type="Pfam" id="PF02129"/>
    </source>
</evidence>
<evidence type="ECO:0000313" key="3">
    <source>
        <dbReference type="EMBL" id="MBX7482158.1"/>
    </source>
</evidence>
<organism evidence="3 4">
    <name type="scientific">Qipengyuania qiaonensis</name>
    <dbReference type="NCBI Taxonomy" id="2867240"/>
    <lineage>
        <taxon>Bacteria</taxon>
        <taxon>Pseudomonadati</taxon>
        <taxon>Pseudomonadota</taxon>
        <taxon>Alphaproteobacteria</taxon>
        <taxon>Sphingomonadales</taxon>
        <taxon>Erythrobacteraceae</taxon>
        <taxon>Qipengyuania</taxon>
    </lineage>
</organism>
<dbReference type="Proteomes" id="UP000755104">
    <property type="component" value="Unassembled WGS sequence"/>
</dbReference>
<dbReference type="RefSeq" id="WP_221556978.1">
    <property type="nucleotide sequence ID" value="NZ_JAIGNO010000003.1"/>
</dbReference>
<dbReference type="PANTHER" id="PTHR47751">
    <property type="entry name" value="SUPERFAMILY HYDROLASE, PUTATIVE (AFU_ORTHOLOGUE AFUA_2G16580)-RELATED"/>
    <property type="match status" value="1"/>
</dbReference>
<dbReference type="SUPFAM" id="SSF53474">
    <property type="entry name" value="alpha/beta-Hydrolases"/>
    <property type="match status" value="1"/>
</dbReference>
<keyword evidence="1" id="KW-0732">Signal</keyword>